<dbReference type="KEGG" id="trr:M419DRAFT_80324"/>
<evidence type="ECO:0000313" key="3">
    <source>
        <dbReference type="Proteomes" id="UP000024376"/>
    </source>
</evidence>
<name>A0A024S8T5_HYPJR</name>
<feature type="region of interest" description="Disordered" evidence="1">
    <location>
        <begin position="120"/>
        <end position="154"/>
    </location>
</feature>
<evidence type="ECO:0008006" key="4">
    <source>
        <dbReference type="Google" id="ProtNLM"/>
    </source>
</evidence>
<evidence type="ECO:0000256" key="1">
    <source>
        <dbReference type="SAM" id="MobiDB-lite"/>
    </source>
</evidence>
<dbReference type="HOGENOM" id="CLU_028833_1_0_1"/>
<feature type="compositionally biased region" description="Low complexity" evidence="1">
    <location>
        <begin position="141"/>
        <end position="154"/>
    </location>
</feature>
<dbReference type="AlphaFoldDB" id="A0A024S8T5"/>
<dbReference type="OrthoDB" id="6419443at2759"/>
<gene>
    <name evidence="2" type="ORF">M419DRAFT_80324</name>
</gene>
<organism evidence="2 3">
    <name type="scientific">Hypocrea jecorina (strain ATCC 56765 / BCRC 32924 / NRRL 11460 / Rut C-30)</name>
    <name type="common">Trichoderma reesei</name>
    <dbReference type="NCBI Taxonomy" id="1344414"/>
    <lineage>
        <taxon>Eukaryota</taxon>
        <taxon>Fungi</taxon>
        <taxon>Dikarya</taxon>
        <taxon>Ascomycota</taxon>
        <taxon>Pezizomycotina</taxon>
        <taxon>Sordariomycetes</taxon>
        <taxon>Hypocreomycetidae</taxon>
        <taxon>Hypocreales</taxon>
        <taxon>Hypocreaceae</taxon>
        <taxon>Trichoderma</taxon>
    </lineage>
</organism>
<dbReference type="InterPro" id="IPR021463">
    <property type="entry name" value="Methyltransf_34"/>
</dbReference>
<feature type="compositionally biased region" description="Pro residues" evidence="1">
    <location>
        <begin position="16"/>
        <end position="25"/>
    </location>
</feature>
<dbReference type="Pfam" id="PF11312">
    <property type="entry name" value="Methyltransf_34"/>
    <property type="match status" value="1"/>
</dbReference>
<protein>
    <recommendedName>
        <fullName evidence="4">25S rRNA (Uridine(2843)-N(3))-methyltransferase</fullName>
    </recommendedName>
</protein>
<feature type="region of interest" description="Disordered" evidence="1">
    <location>
        <begin position="1"/>
        <end position="37"/>
    </location>
</feature>
<reference evidence="3" key="1">
    <citation type="journal article" date="2013" name="Ind. Biotechnol.">
        <title>Comparative genomics analysis of Trichoderma reesei strains.</title>
        <authorList>
            <person name="Koike H."/>
            <person name="Aerts A."/>
            <person name="LaButti K."/>
            <person name="Grigoriev I.V."/>
            <person name="Baker S.E."/>
        </authorList>
    </citation>
    <scope>NUCLEOTIDE SEQUENCE [LARGE SCALE GENOMIC DNA]</scope>
    <source>
        <strain evidence="3">ATCC 56765 / BCRC 32924 / NRRL 11460 / Rut C-30</strain>
    </source>
</reference>
<proteinExistence type="predicted"/>
<accession>A0A024S8T5</accession>
<sequence>MARKQTTKKSSQPKKAPQPPRPSSPSPSSSTSSPPIDPQLLLHQQRILTLFSDAFNPVLSSDDFSARLQSIKQALFNRDFGAAFGAEENLQAYAARWSPTRALCYSSIFQGIAQYMNAAPSSSSSSAASDDDELNANGSIKPSPSSTKTTTTTPTTRMLCIGGCAAEQIAFASHIHQQQHSSGTLSLLDAGPWGSVTQLLQKHITSPPTLSKYASAAAKAANAPLLQQDQLETSFTQADVLSLERSALQAIVGTEPLTVTMLFTLNELYTNGGIGKTTHFLKLLGEVLPHDSLLLVVDSPGSYSEAAVGKEKKRYPMQWLLDHTLLDPRAAAAQSRGDYEWEKLESHDSVWFRLPEGLHYPIQLENMRYQMHLYQKKRAPPTKGQSTVE</sequence>
<evidence type="ECO:0000313" key="2">
    <source>
        <dbReference type="EMBL" id="ETS01770.1"/>
    </source>
</evidence>
<dbReference type="Proteomes" id="UP000024376">
    <property type="component" value="Unassembled WGS sequence"/>
</dbReference>
<dbReference type="EMBL" id="KI911147">
    <property type="protein sequence ID" value="ETS01770.1"/>
    <property type="molecule type" value="Genomic_DNA"/>
</dbReference>